<evidence type="ECO:0000313" key="1">
    <source>
        <dbReference type="EMBL" id="PLB44479.1"/>
    </source>
</evidence>
<proteinExistence type="predicted"/>
<dbReference type="AlphaFoldDB" id="A0A2I2FV08"/>
<protein>
    <submittedName>
        <fullName evidence="1">Uncharacterized protein</fullName>
    </submittedName>
</protein>
<dbReference type="GeneID" id="36550914"/>
<accession>A0A2I2FV08</accession>
<organism evidence="1 2">
    <name type="scientific">Aspergillus steynii IBT 23096</name>
    <dbReference type="NCBI Taxonomy" id="1392250"/>
    <lineage>
        <taxon>Eukaryota</taxon>
        <taxon>Fungi</taxon>
        <taxon>Dikarya</taxon>
        <taxon>Ascomycota</taxon>
        <taxon>Pezizomycotina</taxon>
        <taxon>Eurotiomycetes</taxon>
        <taxon>Eurotiomycetidae</taxon>
        <taxon>Eurotiales</taxon>
        <taxon>Aspergillaceae</taxon>
        <taxon>Aspergillus</taxon>
        <taxon>Aspergillus subgen. Circumdati</taxon>
    </lineage>
</organism>
<dbReference type="Proteomes" id="UP000234275">
    <property type="component" value="Unassembled WGS sequence"/>
</dbReference>
<evidence type="ECO:0000313" key="2">
    <source>
        <dbReference type="Proteomes" id="UP000234275"/>
    </source>
</evidence>
<keyword evidence="2" id="KW-1185">Reference proteome</keyword>
<sequence length="111" mass="12708">MHRLFRSTDVFPSHPPSLDGMRCRRDIIGHANEWIGRRQQSTFLHCPAGWVRPSTPEPLRRIVVSHSNARGYWGWRHLSSTVSRNPPSSHDDTVRLVQLTNNVCDGQIITS</sequence>
<gene>
    <name evidence="1" type="ORF">P170DRAFT_287233</name>
</gene>
<reference evidence="1 2" key="1">
    <citation type="submission" date="2016-12" db="EMBL/GenBank/DDBJ databases">
        <title>The genomes of Aspergillus section Nigri reveals drivers in fungal speciation.</title>
        <authorList>
            <consortium name="DOE Joint Genome Institute"/>
            <person name="Vesth T.C."/>
            <person name="Nybo J."/>
            <person name="Theobald S."/>
            <person name="Brandl J."/>
            <person name="Frisvad J.C."/>
            <person name="Nielsen K.F."/>
            <person name="Lyhne E.K."/>
            <person name="Kogle M.E."/>
            <person name="Kuo A."/>
            <person name="Riley R."/>
            <person name="Clum A."/>
            <person name="Nolan M."/>
            <person name="Lipzen A."/>
            <person name="Salamov A."/>
            <person name="Henrissat B."/>
            <person name="Wiebenga A."/>
            <person name="De Vries R.P."/>
            <person name="Grigoriev I.V."/>
            <person name="Mortensen U.H."/>
            <person name="Andersen M.R."/>
            <person name="Baker S.E."/>
        </authorList>
    </citation>
    <scope>NUCLEOTIDE SEQUENCE [LARGE SCALE GENOMIC DNA]</scope>
    <source>
        <strain evidence="1 2">IBT 23096</strain>
    </source>
</reference>
<dbReference type="RefSeq" id="XP_024699781.1">
    <property type="nucleotide sequence ID" value="XM_024843215.1"/>
</dbReference>
<dbReference type="VEuPathDB" id="FungiDB:P170DRAFT_287233"/>
<dbReference type="EMBL" id="MSFO01000009">
    <property type="protein sequence ID" value="PLB44479.1"/>
    <property type="molecule type" value="Genomic_DNA"/>
</dbReference>
<comment type="caution">
    <text evidence="1">The sequence shown here is derived from an EMBL/GenBank/DDBJ whole genome shotgun (WGS) entry which is preliminary data.</text>
</comment>
<name>A0A2I2FV08_9EURO</name>